<organism evidence="1 2">
    <name type="scientific">Xylophilus rhododendri</name>
    <dbReference type="NCBI Taxonomy" id="2697032"/>
    <lineage>
        <taxon>Bacteria</taxon>
        <taxon>Pseudomonadati</taxon>
        <taxon>Pseudomonadota</taxon>
        <taxon>Betaproteobacteria</taxon>
        <taxon>Burkholderiales</taxon>
        <taxon>Xylophilus</taxon>
    </lineage>
</organism>
<dbReference type="EMBL" id="CP047650">
    <property type="protein sequence ID" value="QHJ00076.1"/>
    <property type="molecule type" value="Genomic_DNA"/>
</dbReference>
<sequence length="271" mass="28954">MSSLNKLNAAKIIRRPDTGPVIRLSALRVQDGFNERTPGPELEAHIEALKRHKLAGGTWPPILISLEDKGGLVRDGHCRTEATRRALAEDSSIADADGEVWMRFDVFTGNDAEAVAAIAQTNAGLKLAPLELGRVYKRLAAFDWPVSRIATSMQKSEEHIRQMLLLANANTDIQRMVQAGTVSAAEAVKAVRKRGAEAGQELAARLEAAQAKGNSKLVALNDGQLFKALERGVTVTSFDAATGEIRLQAKTSNGVGAGDLRSIAKSLAEAA</sequence>
<dbReference type="Proteomes" id="UP000464787">
    <property type="component" value="Chromosome"/>
</dbReference>
<dbReference type="RefSeq" id="WP_160553886.1">
    <property type="nucleotide sequence ID" value="NZ_CP047650.1"/>
</dbReference>
<evidence type="ECO:0008006" key="3">
    <source>
        <dbReference type="Google" id="ProtNLM"/>
    </source>
</evidence>
<proteinExistence type="predicted"/>
<gene>
    <name evidence="1" type="ORF">GT347_20090</name>
</gene>
<evidence type="ECO:0000313" key="1">
    <source>
        <dbReference type="EMBL" id="QHJ00076.1"/>
    </source>
</evidence>
<accession>A0A857JBI8</accession>
<keyword evidence="2" id="KW-1185">Reference proteome</keyword>
<dbReference type="AlphaFoldDB" id="A0A857JBI8"/>
<dbReference type="Gene3D" id="1.10.10.2830">
    <property type="match status" value="1"/>
</dbReference>
<evidence type="ECO:0000313" key="2">
    <source>
        <dbReference type="Proteomes" id="UP000464787"/>
    </source>
</evidence>
<name>A0A857JBI8_9BURK</name>
<dbReference type="KEGG" id="xyk:GT347_20090"/>
<dbReference type="SUPFAM" id="SSF109709">
    <property type="entry name" value="KorB DNA-binding domain-like"/>
    <property type="match status" value="1"/>
</dbReference>
<protein>
    <recommendedName>
        <fullName evidence="3">ParB/Sulfiredoxin domain-containing protein</fullName>
    </recommendedName>
</protein>
<reference evidence="1 2" key="1">
    <citation type="submission" date="2020-01" db="EMBL/GenBank/DDBJ databases">
        <title>Genome sequencing of strain KACC 21265.</title>
        <authorList>
            <person name="Heo J."/>
            <person name="Kim S.-J."/>
            <person name="Kim J.-S."/>
            <person name="Hong S.-B."/>
            <person name="Kwon S.-W."/>
        </authorList>
    </citation>
    <scope>NUCLEOTIDE SEQUENCE [LARGE SCALE GENOMIC DNA]</scope>
    <source>
        <strain evidence="1 2">KACC 21265</strain>
    </source>
</reference>